<dbReference type="GO" id="GO:0016887">
    <property type="term" value="F:ATP hydrolysis activity"/>
    <property type="evidence" value="ECO:0007669"/>
    <property type="project" value="RHEA"/>
</dbReference>
<name>A0A323V5C7_9RHOO</name>
<dbReference type="GO" id="GO:0000724">
    <property type="term" value="P:double-strand break repair via homologous recombination"/>
    <property type="evidence" value="ECO:0007669"/>
    <property type="project" value="UniProtKB-UniRule"/>
</dbReference>
<dbReference type="GO" id="GO:0003677">
    <property type="term" value="F:DNA binding"/>
    <property type="evidence" value="ECO:0007669"/>
    <property type="project" value="UniProtKB-UniRule"/>
</dbReference>
<dbReference type="InterPro" id="IPR027417">
    <property type="entry name" value="P-loop_NTPase"/>
</dbReference>
<comment type="caution">
    <text evidence="5">The sequence shown here is derived from an EMBL/GenBank/DDBJ whole genome shotgun (WGS) entry which is preliminary data.</text>
</comment>
<feature type="binding site" evidence="3">
    <location>
        <begin position="174"/>
        <end position="181"/>
    </location>
    <ligand>
        <name>ATP</name>
        <dbReference type="ChEBI" id="CHEBI:30616"/>
    </ligand>
</feature>
<keyword evidence="3" id="KW-0347">Helicase</keyword>
<dbReference type="AlphaFoldDB" id="A0A323V5C7"/>
<dbReference type="Pfam" id="PF13245">
    <property type="entry name" value="AAA_19"/>
    <property type="match status" value="1"/>
</dbReference>
<evidence type="ECO:0000313" key="6">
    <source>
        <dbReference type="Proteomes" id="UP000248259"/>
    </source>
</evidence>
<comment type="miscellaneous">
    <text evidence="3">In the RecBCD complex, RecB has a slow 3'-5' helicase, an exonuclease activity and loads RecA onto ssDNA, RecD has a fast 5'-3' helicase activity, while RecC stimulates the ATPase and processivity of the RecB helicase and contributes to recognition of the Chi site.</text>
</comment>
<comment type="function">
    <text evidence="3">A helicase/nuclease that prepares dsDNA breaks (DSB) for recombinational DNA repair. Binds to DSBs and unwinds DNA via a highly rapid and processive ATP-dependent bidirectional helicase activity. Unwinds dsDNA until it encounters a Chi (crossover hotspot instigator) sequence from the 3' direction. Cuts ssDNA a few nucleotides 3' to the Chi site. The properties and activities of the enzyme are changed at Chi. The Chi-altered holoenzyme produces a long 3'-ssDNA overhang and facilitates RecA-binding to the ssDNA for homologous DNA recombination and repair. Holoenzyme degrades any linearized DNA that is unable to undergo homologous recombination. In the holoenzyme this subunit has ssDNA-dependent ATPase and 5'-3' helicase activity. When added to pre-assembled RecBC greatly stimulates nuclease activity and augments holoenzyme processivity. Negatively regulates the RecA-loading ability of RecBCD.</text>
</comment>
<comment type="catalytic activity">
    <reaction evidence="3">
        <text>ATP + H2O = ADP + phosphate + H(+)</text>
        <dbReference type="Rhea" id="RHEA:13065"/>
        <dbReference type="ChEBI" id="CHEBI:15377"/>
        <dbReference type="ChEBI" id="CHEBI:15378"/>
        <dbReference type="ChEBI" id="CHEBI:30616"/>
        <dbReference type="ChEBI" id="CHEBI:43474"/>
        <dbReference type="ChEBI" id="CHEBI:456216"/>
        <dbReference type="EC" id="5.6.2.3"/>
    </reaction>
</comment>
<dbReference type="GO" id="GO:0008854">
    <property type="term" value="F:exodeoxyribonuclease V activity"/>
    <property type="evidence" value="ECO:0007669"/>
    <property type="project" value="InterPro"/>
</dbReference>
<keyword evidence="3" id="KW-0378">Hydrolase</keyword>
<gene>
    <name evidence="3 5" type="primary">recD</name>
    <name evidence="5" type="ORF">DNK49_17480</name>
</gene>
<dbReference type="Proteomes" id="UP000248259">
    <property type="component" value="Unassembled WGS sequence"/>
</dbReference>
<feature type="domain" description="UvrD-like helicase C-terminal" evidence="4">
    <location>
        <begin position="543"/>
        <end position="589"/>
    </location>
</feature>
<evidence type="ECO:0000256" key="3">
    <source>
        <dbReference type="HAMAP-Rule" id="MF_01487"/>
    </source>
</evidence>
<dbReference type="InterPro" id="IPR027785">
    <property type="entry name" value="UvrD-like_helicase_C"/>
</dbReference>
<dbReference type="CDD" id="cd18809">
    <property type="entry name" value="SF1_C_RecD"/>
    <property type="match status" value="1"/>
</dbReference>
<keyword evidence="3" id="KW-0540">Nuclease</keyword>
<proteinExistence type="inferred from homology"/>
<evidence type="ECO:0000256" key="1">
    <source>
        <dbReference type="ARBA" id="ARBA00022741"/>
    </source>
</evidence>
<keyword evidence="3" id="KW-0238">DNA-binding</keyword>
<dbReference type="GO" id="GO:0017116">
    <property type="term" value="F:single-stranded DNA helicase activity"/>
    <property type="evidence" value="ECO:0007669"/>
    <property type="project" value="TreeGrafter"/>
</dbReference>
<dbReference type="InterPro" id="IPR006344">
    <property type="entry name" value="RecD"/>
</dbReference>
<dbReference type="GO" id="GO:0009338">
    <property type="term" value="C:exodeoxyribonuclease V complex"/>
    <property type="evidence" value="ECO:0007669"/>
    <property type="project" value="InterPro"/>
</dbReference>
<protein>
    <recommendedName>
        <fullName evidence="3">RecBCD enzyme subunit RecD</fullName>
        <ecNumber evidence="3">5.6.2.3</ecNumber>
    </recommendedName>
    <alternativeName>
        <fullName evidence="3">DNA 5'-3' helicase subunit RecD</fullName>
    </alternativeName>
    <alternativeName>
        <fullName evidence="3">Exonuclease V subunit RecD</fullName>
        <shortName evidence="3">ExoV subunit RecD</shortName>
    </alternativeName>
    <alternativeName>
        <fullName evidence="3">Helicase/nuclease RecBCD subunit RecD</fullName>
    </alternativeName>
</protein>
<keyword evidence="6" id="KW-1185">Reference proteome</keyword>
<dbReference type="PANTHER" id="PTHR43788:SF6">
    <property type="entry name" value="DNA HELICASE B"/>
    <property type="match status" value="1"/>
</dbReference>
<keyword evidence="3" id="KW-0269">Exonuclease</keyword>
<dbReference type="Gene3D" id="3.40.50.300">
    <property type="entry name" value="P-loop containing nucleotide triphosphate hydrolases"/>
    <property type="match status" value="3"/>
</dbReference>
<dbReference type="NCBIfam" id="TIGR01447">
    <property type="entry name" value="recD"/>
    <property type="match status" value="1"/>
</dbReference>
<keyword evidence="1 3" id="KW-0547">Nucleotide-binding</keyword>
<dbReference type="EC" id="5.6.2.3" evidence="3"/>
<dbReference type="SUPFAM" id="SSF52540">
    <property type="entry name" value="P-loop containing nucleoside triphosphate hydrolases"/>
    <property type="match status" value="2"/>
</dbReference>
<dbReference type="EMBL" id="QKOE01000015">
    <property type="protein sequence ID" value="PZA15358.1"/>
    <property type="molecule type" value="Genomic_DNA"/>
</dbReference>
<dbReference type="OrthoDB" id="9803432at2"/>
<sequence>MHAERRSAPEVDLADGFAQHLQAWAGQLGAPPAACSLLAPVSRALACAAAEGHVCLLVDELASEAGIDCSPAELQDLLLASGVATRAAPRPPELSAHPLVLDEGGRLYLRRYFDLEHGLAASLQRLTGPLPGGLAETTRAALDALFPAREQPGPDWQKLAVALALRSRLTVISGGPGTGKTTTVAALLACLLSLQPELRIGLAAPTGKAAARMLEALRARAAGLAPALRKRLPVEAFTLHRMLGVTPAAGRFRHHAGNPLALDLLVVDEASMLDLALAARLLDALPPHARLVLLGDKDQLAAVEAGAVFAELSASRCFSADGIAWLAAASGTEVQTLSASLGAAGPDAPLADCVMWLTESHRFRRDSGIGRLAADINAGAGAAALAWLRTGEDKSVHLIEDEALRPSVSTLTVAEAGYAAYFDLVKQMAGDVDARVAAAFAAFERFRVLVAVREGARGLAALNAHLTDCLRRGQGLPALSRAGDVWPGRPVIVLRNDPLLGLFNGDVGLCLPAASGELMVYFPQAGGGYRAIAPLRLPAHDTAFALTVHKSQGSEFAEVLLVLPATPVRVLSRELLYTAVTRAAQRVTIAGPANVFVAACALRTRRLSGLAARLSAQS</sequence>
<dbReference type="GO" id="GO:0005524">
    <property type="term" value="F:ATP binding"/>
    <property type="evidence" value="ECO:0007669"/>
    <property type="project" value="UniProtKB-UniRule"/>
</dbReference>
<comment type="subunit">
    <text evidence="3">Heterotrimer of RecB, RecC and RecD. All subunits contribute to DNA-binding.</text>
</comment>
<dbReference type="PANTHER" id="PTHR43788">
    <property type="entry name" value="DNA2/NAM7 HELICASE FAMILY MEMBER"/>
    <property type="match status" value="1"/>
</dbReference>
<dbReference type="Pfam" id="PF13538">
    <property type="entry name" value="UvrD_C_2"/>
    <property type="match status" value="1"/>
</dbReference>
<comment type="similarity">
    <text evidence="3">Belongs to the RecD family.</text>
</comment>
<keyword evidence="3" id="KW-0413">Isomerase</keyword>
<reference evidence="5 6" key="1">
    <citation type="submission" date="2018-06" db="EMBL/GenBank/DDBJ databases">
        <title>Azoarcus communis strain SWub3 genome.</title>
        <authorList>
            <person name="Zorraquino Salvo V."/>
            <person name="Toubiana D."/>
            <person name="Blumwald E."/>
        </authorList>
    </citation>
    <scope>NUCLEOTIDE SEQUENCE [LARGE SCALE GENOMIC DNA]</scope>
    <source>
        <strain evidence="5 6">SWub3</strain>
    </source>
</reference>
<evidence type="ECO:0000259" key="4">
    <source>
        <dbReference type="Pfam" id="PF13538"/>
    </source>
</evidence>
<dbReference type="GO" id="GO:0043139">
    <property type="term" value="F:5'-3' DNA helicase activity"/>
    <property type="evidence" value="ECO:0007669"/>
    <property type="project" value="UniProtKB-UniRule"/>
</dbReference>
<keyword evidence="3" id="KW-0234">DNA repair</keyword>
<dbReference type="InterPro" id="IPR050534">
    <property type="entry name" value="Coronavir_polyprotein_1ab"/>
</dbReference>
<accession>A0A323V5C7</accession>
<dbReference type="HAMAP" id="MF_01487">
    <property type="entry name" value="RecD"/>
    <property type="match status" value="1"/>
</dbReference>
<organism evidence="5 6">
    <name type="scientific">Parazoarcus communis SWub3 = DSM 12120</name>
    <dbReference type="NCBI Taxonomy" id="1121029"/>
    <lineage>
        <taxon>Bacteria</taxon>
        <taxon>Pseudomonadati</taxon>
        <taxon>Pseudomonadota</taxon>
        <taxon>Betaproteobacteria</taxon>
        <taxon>Rhodocyclales</taxon>
        <taxon>Zoogloeaceae</taxon>
        <taxon>Parazoarcus</taxon>
    </lineage>
</organism>
<evidence type="ECO:0000313" key="5">
    <source>
        <dbReference type="EMBL" id="PZA15358.1"/>
    </source>
</evidence>
<keyword evidence="2 3" id="KW-0067">ATP-binding</keyword>
<keyword evidence="3" id="KW-0227">DNA damage</keyword>
<evidence type="ECO:0000256" key="2">
    <source>
        <dbReference type="ARBA" id="ARBA00022840"/>
    </source>
</evidence>